<dbReference type="InParanoid" id="A8NVK8"/>
<dbReference type="Gene3D" id="1.20.1280.50">
    <property type="match status" value="1"/>
</dbReference>
<proteinExistence type="predicted"/>
<evidence type="ECO:0000313" key="2">
    <source>
        <dbReference type="EMBL" id="EAU85086.1"/>
    </source>
</evidence>
<comment type="caution">
    <text evidence="2">The sequence shown here is derived from an EMBL/GenBank/DDBJ whole genome shotgun (WGS) entry which is preliminary data.</text>
</comment>
<dbReference type="RefSeq" id="XP_001836674.1">
    <property type="nucleotide sequence ID" value="XM_001836622.1"/>
</dbReference>
<accession>A8NVK8</accession>
<dbReference type="KEGG" id="cci:CC1G_08059"/>
<evidence type="ECO:0000256" key="1">
    <source>
        <dbReference type="SAM" id="Coils"/>
    </source>
</evidence>
<dbReference type="Proteomes" id="UP000001861">
    <property type="component" value="Unassembled WGS sequence"/>
</dbReference>
<dbReference type="GeneID" id="6013223"/>
<feature type="coiled-coil region" evidence="1">
    <location>
        <begin position="39"/>
        <end position="80"/>
    </location>
</feature>
<gene>
    <name evidence="2" type="ORF">CC1G_08059</name>
</gene>
<organism evidence="2 3">
    <name type="scientific">Coprinopsis cinerea (strain Okayama-7 / 130 / ATCC MYA-4618 / FGSC 9003)</name>
    <name type="common">Inky cap fungus</name>
    <name type="synonym">Hormographiella aspergillata</name>
    <dbReference type="NCBI Taxonomy" id="240176"/>
    <lineage>
        <taxon>Eukaryota</taxon>
        <taxon>Fungi</taxon>
        <taxon>Dikarya</taxon>
        <taxon>Basidiomycota</taxon>
        <taxon>Agaricomycotina</taxon>
        <taxon>Agaricomycetes</taxon>
        <taxon>Agaricomycetidae</taxon>
        <taxon>Agaricales</taxon>
        <taxon>Agaricineae</taxon>
        <taxon>Psathyrellaceae</taxon>
        <taxon>Coprinopsis</taxon>
    </lineage>
</organism>
<protein>
    <submittedName>
        <fullName evidence="2">Uncharacterized protein</fullName>
    </submittedName>
</protein>
<dbReference type="OrthoDB" id="3266451at2759"/>
<sequence length="529" mass="61291">MPRLSAELHDFQDPILVPYYPSTNNGLPPDLIPRCTSHLSKMEELVAGKTQEVAQLQDQVNQLIRQIQRAQSEQKVFQDEYTICSSLLAPIRRVPSEILSLIFLHLLGCPKKLRRDYVIQLRDIQRVCKKWRDAAYSTTALWSGLQFLVRWRSGYEESRSVLERWFKRAGKHQRHLEIRWEAHWNHGEAGEDTGIREFLLQPDGNWRSLALLAATHAFVKDLFLDLECQKGHGDGNGKVVESPWSNVEEFEVVFSTHWPSIIPSFTFPASALPSLRRLRIQRQFVPFAHSQLRYLHLDHFIGSAQSLAKTLSMLPNLRELVFSTMRPNYLHKGPLTPNDEPDVDKITVEKLVVTWGRSLDLLDVGLRFPRLKVLHLVDPWVGMNSEGLWQKAGLIGPFLSRCRDVEEVSFAEGDGDMRFHSALITYILHNTRPTPKRILAPDFGLLRSSIKLDESLEEIVARDAPSEKDLRAMAHFFEARKKRNPNSNFGPVKLHVRERWLEYSQEVVERLKDVDVEMVQQPYRDKMWY</sequence>
<reference evidence="2 3" key="1">
    <citation type="journal article" date="2010" name="Proc. Natl. Acad. Sci. U.S.A.">
        <title>Insights into evolution of multicellular fungi from the assembled chromosomes of the mushroom Coprinopsis cinerea (Coprinus cinereus).</title>
        <authorList>
            <person name="Stajich J.E."/>
            <person name="Wilke S.K."/>
            <person name="Ahren D."/>
            <person name="Au C.H."/>
            <person name="Birren B.W."/>
            <person name="Borodovsky M."/>
            <person name="Burns C."/>
            <person name="Canback B."/>
            <person name="Casselton L.A."/>
            <person name="Cheng C.K."/>
            <person name="Deng J."/>
            <person name="Dietrich F.S."/>
            <person name="Fargo D.C."/>
            <person name="Farman M.L."/>
            <person name="Gathman A.C."/>
            <person name="Goldberg J."/>
            <person name="Guigo R."/>
            <person name="Hoegger P.J."/>
            <person name="Hooker J.B."/>
            <person name="Huggins A."/>
            <person name="James T.Y."/>
            <person name="Kamada T."/>
            <person name="Kilaru S."/>
            <person name="Kodira C."/>
            <person name="Kues U."/>
            <person name="Kupfer D."/>
            <person name="Kwan H.S."/>
            <person name="Lomsadze A."/>
            <person name="Li W."/>
            <person name="Lilly W.W."/>
            <person name="Ma L.J."/>
            <person name="Mackey A.J."/>
            <person name="Manning G."/>
            <person name="Martin F."/>
            <person name="Muraguchi H."/>
            <person name="Natvig D.O."/>
            <person name="Palmerini H."/>
            <person name="Ramesh M.A."/>
            <person name="Rehmeyer C.J."/>
            <person name="Roe B.A."/>
            <person name="Shenoy N."/>
            <person name="Stanke M."/>
            <person name="Ter-Hovhannisyan V."/>
            <person name="Tunlid A."/>
            <person name="Velagapudi R."/>
            <person name="Vision T.J."/>
            <person name="Zeng Q."/>
            <person name="Zolan M.E."/>
            <person name="Pukkila P.J."/>
        </authorList>
    </citation>
    <scope>NUCLEOTIDE SEQUENCE [LARGE SCALE GENOMIC DNA]</scope>
    <source>
        <strain evidence="3">Okayama-7 / 130 / ATCC MYA-4618 / FGSC 9003</strain>
    </source>
</reference>
<dbReference type="AlphaFoldDB" id="A8NVK8"/>
<keyword evidence="3" id="KW-1185">Reference proteome</keyword>
<dbReference type="VEuPathDB" id="FungiDB:CC1G_08059"/>
<name>A8NVK8_COPC7</name>
<evidence type="ECO:0000313" key="3">
    <source>
        <dbReference type="Proteomes" id="UP000001861"/>
    </source>
</evidence>
<keyword evidence="1" id="KW-0175">Coiled coil</keyword>
<dbReference type="EMBL" id="AACS02000004">
    <property type="protein sequence ID" value="EAU85086.1"/>
    <property type="molecule type" value="Genomic_DNA"/>
</dbReference>